<dbReference type="Proteomes" id="UP000680116">
    <property type="component" value="Chromosome"/>
</dbReference>
<gene>
    <name evidence="2" type="ORF">LYB30171_00123</name>
</gene>
<dbReference type="Pfam" id="PF01863">
    <property type="entry name" value="YgjP-like"/>
    <property type="match status" value="1"/>
</dbReference>
<dbReference type="CDD" id="cd07344">
    <property type="entry name" value="M48_yhfN_like"/>
    <property type="match status" value="1"/>
</dbReference>
<evidence type="ECO:0000259" key="1">
    <source>
        <dbReference type="Pfam" id="PF01863"/>
    </source>
</evidence>
<accession>A0ABM8UBU7</accession>
<reference evidence="2 3" key="1">
    <citation type="submission" date="2021-04" db="EMBL/GenBank/DDBJ databases">
        <authorList>
            <person name="Rodrigo-Torres L."/>
            <person name="Arahal R. D."/>
            <person name="Lucena T."/>
        </authorList>
    </citation>
    <scope>NUCLEOTIDE SEQUENCE [LARGE SCALE GENOMIC DNA]</scope>
    <source>
        <strain evidence="2 3">CECT 30171</strain>
    </source>
</reference>
<evidence type="ECO:0000313" key="3">
    <source>
        <dbReference type="Proteomes" id="UP000680116"/>
    </source>
</evidence>
<keyword evidence="3" id="KW-1185">Reference proteome</keyword>
<dbReference type="InterPro" id="IPR002725">
    <property type="entry name" value="YgjP-like_metallopeptidase"/>
</dbReference>
<dbReference type="PANTHER" id="PTHR30399">
    <property type="entry name" value="UNCHARACTERIZED PROTEIN YGJP"/>
    <property type="match status" value="1"/>
</dbReference>
<proteinExistence type="predicted"/>
<dbReference type="PANTHER" id="PTHR30399:SF1">
    <property type="entry name" value="UTP PYROPHOSPHATASE"/>
    <property type="match status" value="1"/>
</dbReference>
<name>A0ABM8UBU7_9GAMM</name>
<protein>
    <recommendedName>
        <fullName evidence="1">YgjP-like metallopeptidase domain-containing protein</fullName>
    </recommendedName>
</protein>
<dbReference type="InterPro" id="IPR053136">
    <property type="entry name" value="UTP_pyrophosphatase-like"/>
</dbReference>
<dbReference type="Gene3D" id="3.30.2010.10">
    <property type="entry name" value="Metalloproteases ('zincins'), catalytic domain"/>
    <property type="match status" value="1"/>
</dbReference>
<sequence>MPNPFRLLAAKPRTIERDAFTLALDDGRTIEVERVRDPRARRIKLTVDDRGARLTLPVRASAATAERFAIAHRDWLASQLDRHVPVDLPRLQPFETSALPLRGQDQPLTWVAGRYTGVQPAGDGAGWRFTVSARAGAPALARALHDFYEAQARADVGHWLPRYLDRLQVDGRPRAPRRFRFKPMRSQWGSLAPDGTVALDLALVLARPSAFEYVLVHELCHLLHHDHSPAFWAAVEARFPAWRDERTYFRAEGTRLKAGLRALLASSPAS</sequence>
<evidence type="ECO:0000313" key="2">
    <source>
        <dbReference type="EMBL" id="CAG4967794.1"/>
    </source>
</evidence>
<dbReference type="RefSeq" id="WP_215219162.1">
    <property type="nucleotide sequence ID" value="NZ_OU015430.1"/>
</dbReference>
<feature type="domain" description="YgjP-like metallopeptidase" evidence="1">
    <location>
        <begin position="41"/>
        <end position="250"/>
    </location>
</feature>
<dbReference type="EMBL" id="OU015430">
    <property type="protein sequence ID" value="CAG4967794.1"/>
    <property type="molecule type" value="Genomic_DNA"/>
</dbReference>
<organism evidence="2 3">
    <name type="scientific">Novilysobacter luteus</name>
    <dbReference type="NCBI Taxonomy" id="2822368"/>
    <lineage>
        <taxon>Bacteria</taxon>
        <taxon>Pseudomonadati</taxon>
        <taxon>Pseudomonadota</taxon>
        <taxon>Gammaproteobacteria</taxon>
        <taxon>Lysobacterales</taxon>
        <taxon>Lysobacteraceae</taxon>
        <taxon>Novilysobacter</taxon>
    </lineage>
</organism>